<evidence type="ECO:0000259" key="15">
    <source>
        <dbReference type="PROSITE" id="PS50835"/>
    </source>
</evidence>
<dbReference type="GO" id="GO:0004725">
    <property type="term" value="F:protein tyrosine phosphatase activity"/>
    <property type="evidence" value="ECO:0007669"/>
    <property type="project" value="UniProtKB-EC"/>
</dbReference>
<keyword evidence="5" id="KW-0677">Repeat</keyword>
<feature type="domain" description="Fibronectin type-III" evidence="16">
    <location>
        <begin position="352"/>
        <end position="448"/>
    </location>
</feature>
<dbReference type="SMART" id="SM00060">
    <property type="entry name" value="FN3"/>
    <property type="match status" value="4"/>
</dbReference>
<dbReference type="KEGG" id="aplc:110974086"/>
<evidence type="ECO:0000259" key="16">
    <source>
        <dbReference type="PROSITE" id="PS50853"/>
    </source>
</evidence>
<protein>
    <recommendedName>
        <fullName evidence="2">protein-tyrosine-phosphatase</fullName>
        <ecNumber evidence="2">3.1.3.48</ecNumber>
    </recommendedName>
</protein>
<feature type="region of interest" description="Disordered" evidence="12">
    <location>
        <begin position="545"/>
        <end position="573"/>
    </location>
</feature>
<feature type="domain" description="Tyrosine specific protein phosphatases" evidence="14">
    <location>
        <begin position="849"/>
        <end position="923"/>
    </location>
</feature>
<evidence type="ECO:0000313" key="17">
    <source>
        <dbReference type="Proteomes" id="UP000694845"/>
    </source>
</evidence>
<dbReference type="Pfam" id="PF00041">
    <property type="entry name" value="fn3"/>
    <property type="match status" value="4"/>
</dbReference>
<evidence type="ECO:0000256" key="7">
    <source>
        <dbReference type="ARBA" id="ARBA00022912"/>
    </source>
</evidence>
<dbReference type="PROSITE" id="PS50056">
    <property type="entry name" value="TYR_PHOSPHATASE_2"/>
    <property type="match status" value="2"/>
</dbReference>
<dbReference type="Proteomes" id="UP000694845">
    <property type="component" value="Unplaced"/>
</dbReference>
<feature type="region of interest" description="Disordered" evidence="12">
    <location>
        <begin position="1261"/>
        <end position="1321"/>
    </location>
</feature>
<dbReference type="InterPro" id="IPR016130">
    <property type="entry name" value="Tyr_Pase_AS"/>
</dbReference>
<evidence type="ECO:0000259" key="13">
    <source>
        <dbReference type="PROSITE" id="PS50055"/>
    </source>
</evidence>
<dbReference type="InterPro" id="IPR050713">
    <property type="entry name" value="RTP_Phos/Ushers"/>
</dbReference>
<dbReference type="OrthoDB" id="6144703at2759"/>
<evidence type="ECO:0000256" key="12">
    <source>
        <dbReference type="SAM" id="MobiDB-lite"/>
    </source>
</evidence>
<keyword evidence="4" id="KW-0732">Signal</keyword>
<dbReference type="FunFam" id="2.60.40.10:FF:000028">
    <property type="entry name" value="Neuronal cell adhesion molecule"/>
    <property type="match status" value="1"/>
</dbReference>
<evidence type="ECO:0000256" key="2">
    <source>
        <dbReference type="ARBA" id="ARBA00013064"/>
    </source>
</evidence>
<feature type="domain" description="Tyrosine specific protein phosphatases" evidence="14">
    <location>
        <begin position="1147"/>
        <end position="1215"/>
    </location>
</feature>
<evidence type="ECO:0000256" key="9">
    <source>
        <dbReference type="ARBA" id="ARBA00023136"/>
    </source>
</evidence>
<name>A0A8B7XJZ8_ACAPL</name>
<comment type="subcellular location">
    <subcellularLocation>
        <location evidence="1">Membrane</location>
        <topology evidence="1">Single-pass type I membrane protein</topology>
    </subcellularLocation>
</comment>
<feature type="compositionally biased region" description="Polar residues" evidence="12">
    <location>
        <begin position="548"/>
        <end position="568"/>
    </location>
</feature>
<dbReference type="PROSITE" id="PS50835">
    <property type="entry name" value="IG_LIKE"/>
    <property type="match status" value="1"/>
</dbReference>
<dbReference type="CDD" id="cd00063">
    <property type="entry name" value="FN3"/>
    <property type="match status" value="4"/>
</dbReference>
<dbReference type="InterPro" id="IPR013783">
    <property type="entry name" value="Ig-like_fold"/>
</dbReference>
<feature type="domain" description="Tyrosine-protein phosphatase" evidence="13">
    <location>
        <begin position="963"/>
        <end position="1224"/>
    </location>
</feature>
<keyword evidence="9" id="KW-0472">Membrane</keyword>
<dbReference type="SUPFAM" id="SSF49265">
    <property type="entry name" value="Fibronectin type III"/>
    <property type="match status" value="3"/>
</dbReference>
<dbReference type="FunFam" id="3.90.190.10:FF:000088">
    <property type="entry name" value="Receptor protein-tyrosine phosphatase LAR"/>
    <property type="match status" value="1"/>
</dbReference>
<evidence type="ECO:0000256" key="6">
    <source>
        <dbReference type="ARBA" id="ARBA00022801"/>
    </source>
</evidence>
<dbReference type="RefSeq" id="XP_022081135.1">
    <property type="nucleotide sequence ID" value="XM_022225443.1"/>
</dbReference>
<feature type="domain" description="Fibronectin type-III" evidence="16">
    <location>
        <begin position="255"/>
        <end position="351"/>
    </location>
</feature>
<evidence type="ECO:0000256" key="5">
    <source>
        <dbReference type="ARBA" id="ARBA00022737"/>
    </source>
</evidence>
<accession>A0A8B7XJZ8</accession>
<keyword evidence="8" id="KW-1133">Transmembrane helix</keyword>
<feature type="domain" description="Tyrosine-protein phosphatase" evidence="13">
    <location>
        <begin position="654"/>
        <end position="932"/>
    </location>
</feature>
<dbReference type="EC" id="3.1.3.48" evidence="2"/>
<evidence type="ECO:0000256" key="11">
    <source>
        <dbReference type="ARBA" id="ARBA00051722"/>
    </source>
</evidence>
<dbReference type="GeneID" id="110974086"/>
<evidence type="ECO:0000259" key="14">
    <source>
        <dbReference type="PROSITE" id="PS50056"/>
    </source>
</evidence>
<feature type="compositionally biased region" description="Polar residues" evidence="12">
    <location>
        <begin position="1367"/>
        <end position="1377"/>
    </location>
</feature>
<dbReference type="PANTHER" id="PTHR46957">
    <property type="entry name" value="CYTOKINE RECEPTOR"/>
    <property type="match status" value="1"/>
</dbReference>
<feature type="compositionally biased region" description="Basic residues" evidence="12">
    <location>
        <begin position="1303"/>
        <end position="1313"/>
    </location>
</feature>
<keyword evidence="10" id="KW-0325">Glycoprotein</keyword>
<dbReference type="SMART" id="SM00404">
    <property type="entry name" value="PTPc_motif"/>
    <property type="match status" value="2"/>
</dbReference>
<comment type="catalytic activity">
    <reaction evidence="11">
        <text>O-phospho-L-tyrosyl-[protein] + H2O = L-tyrosyl-[protein] + phosphate</text>
        <dbReference type="Rhea" id="RHEA:10684"/>
        <dbReference type="Rhea" id="RHEA-COMP:10136"/>
        <dbReference type="Rhea" id="RHEA-COMP:20101"/>
        <dbReference type="ChEBI" id="CHEBI:15377"/>
        <dbReference type="ChEBI" id="CHEBI:43474"/>
        <dbReference type="ChEBI" id="CHEBI:46858"/>
        <dbReference type="ChEBI" id="CHEBI:61978"/>
        <dbReference type="EC" id="3.1.3.48"/>
    </reaction>
</comment>
<feature type="domain" description="Ig-like" evidence="15">
    <location>
        <begin position="39"/>
        <end position="131"/>
    </location>
</feature>
<dbReference type="PRINTS" id="PR00700">
    <property type="entry name" value="PRTYPHPHTASE"/>
</dbReference>
<gene>
    <name evidence="18 19 20" type="primary">LOC110974086</name>
</gene>
<dbReference type="GO" id="GO:0016020">
    <property type="term" value="C:membrane"/>
    <property type="evidence" value="ECO:0007669"/>
    <property type="project" value="UniProtKB-SubCell"/>
</dbReference>
<dbReference type="InterPro" id="IPR036179">
    <property type="entry name" value="Ig-like_dom_sf"/>
</dbReference>
<dbReference type="InterPro" id="IPR007110">
    <property type="entry name" value="Ig-like_dom"/>
</dbReference>
<dbReference type="SUPFAM" id="SSF52799">
    <property type="entry name" value="(Phosphotyrosine protein) phosphatases II"/>
    <property type="match status" value="2"/>
</dbReference>
<dbReference type="InterPro" id="IPR029021">
    <property type="entry name" value="Prot-tyrosine_phosphatase-like"/>
</dbReference>
<feature type="region of interest" description="Disordered" evidence="12">
    <location>
        <begin position="1433"/>
        <end position="1459"/>
    </location>
</feature>
<sequence length="1459" mass="162578">MANVLRSLWGRLILGSGFCLALAVVGTMGLTTTQTVIRGNDISFPCEAYNSIAPLVIGATIMVEWTKDSLPLVESSGPTVSGRVRLDMGTYGLTISVAAISDQGLYACRAEGEPLNPSTSNPLLIQTTQVSLTTTAASFISEESNVTLSVEEPVPPGKPVARVTTKDSIDISWAESNGPVLSYQVLYREGSSTPAPGAAPMRTPISPGLETSLLVPNLMPYTEYSFWVEASYRGGYTKMSEMSVLWTASGTPTDAPQNVAASATSATSIQVSWSAPPISSLNGALVGYRIRLSREGNPVTKTSVGPGTSKEVQGLRPYTNYSVTVAVYNDAMGDVAIGPYSSAVVARTWEAAPSAPSGISTVFQKDTSITIFWEKPEHPNSAVVTFNVDFRRVGTPDWERVKTETLQQFCSRTDLDVYTEYEFRVAAVNSISEGPFVTLTAFTDVAAPGPPVNVTVRDIGMGRVKVSWMEPEVFYRSVDSYTITYLDVGRNVTMKTVEVNKLWRILENLEAGVQYEVKVQAATTNLQSVLKEGQASESVSFTIEKPAGNTTESPNTTAAAPNGTEGTSTPPPGSNLGVIIGVAVGMVYFVATLIVLGSLFFIRARRKDRLEFEKQENGMPPAFAKPDELEEPPIPVGKFEAHVIANHADSDGGFATEYEDIQRVSTNYPALSSIDPNLKYKNRYTNIVAYDHTRVKLSILPNQLLSDYINANYIDGYGRQKAYIAAQGPLKSTVEDFWRMVWEQHTMVIVMITKLEERGRRKCDRYWPAKGMPERYGEFEVTLETKEKYASHMVRHFLLKHKHRKDAQTFMVDNNEVNVVWLHGKAPERRILQFHFTDWPDHGVPAYTLPVLAFVQKSSVANPVDAGPMVVHCSAGVGRTGTYIVIDSMLKQMQAENKVNVFGFLKRIRTQRNYLVQTEEQYVFIHDVLLEWLKAGNTTVQAADLRQYTDRMTLPDEQGKVLLDEHFKFIATQKIRDYEFSKARHALNRSKNRSKLLPMERNRVSISGVAGQEGSDYINASFIQGYRRNREFIVTQYPLKETMTEFWRMLWECNSTTIVMLTDKEEDDSPIYWPTNKDESLTFGTIKVTLCEEEHSNMSYITREFLLCCSQDEDQLTVKQYHCSYWPDSCSPLHTAFDLIYALEERSNMLTRVNKDVVGPVTVHDRFGGRQAGTFCALSTLHQQMIMENCVDVYQVVKLYANKRPGMFSSKDEYHFLYRALQSVYTAEQQMKSLKAHSLHRHDSEKNKDWHKMRYMTAVPDSGNLRQMSDSARNSSLDSDNWYRARSQTLGSTGPQRSQRPSKFWHRRTKSEKRKTGAGNANLSIANANALGVAPPGEDDLPGPEVYDLAETVRDGQPEGSLDSENHAGNGTPSTVPDTTVIPEIHLNGLDHLQGDKRHESVHIEDSETIALMGRFSPDTSQENMEMPADFRFAGSGNVKSQSRESLGTHSNKSEETRM</sequence>
<feature type="region of interest" description="Disordered" evidence="12">
    <location>
        <begin position="1355"/>
        <end position="1377"/>
    </location>
</feature>
<reference evidence="18 19" key="1">
    <citation type="submission" date="2025-04" db="UniProtKB">
        <authorList>
            <consortium name="RefSeq"/>
        </authorList>
    </citation>
    <scope>IDENTIFICATION</scope>
</reference>
<dbReference type="InterPro" id="IPR003595">
    <property type="entry name" value="Tyr_Pase_cat"/>
</dbReference>
<feature type="compositionally biased region" description="Polar residues" evidence="12">
    <location>
        <begin position="1264"/>
        <end position="1279"/>
    </location>
</feature>
<keyword evidence="3" id="KW-0812">Transmembrane</keyword>
<keyword evidence="7" id="KW-0904">Protein phosphatase</keyword>
<dbReference type="Pfam" id="PF00102">
    <property type="entry name" value="Y_phosphatase"/>
    <property type="match status" value="2"/>
</dbReference>
<dbReference type="CDD" id="cd14549">
    <property type="entry name" value="R5-PTPc-1"/>
    <property type="match status" value="1"/>
</dbReference>
<dbReference type="CDD" id="cd14550">
    <property type="entry name" value="R5-PTP-2"/>
    <property type="match status" value="1"/>
</dbReference>
<dbReference type="PROSITE" id="PS50055">
    <property type="entry name" value="TYR_PHOSPHATASE_PTP"/>
    <property type="match status" value="2"/>
</dbReference>
<feature type="domain" description="Fibronectin type-III" evidence="16">
    <location>
        <begin position="450"/>
        <end position="546"/>
    </location>
</feature>
<dbReference type="PROSITE" id="PS50853">
    <property type="entry name" value="FN3"/>
    <property type="match status" value="4"/>
</dbReference>
<feature type="compositionally biased region" description="Polar residues" evidence="12">
    <location>
        <begin position="1438"/>
        <end position="1451"/>
    </location>
</feature>
<dbReference type="InterPro" id="IPR000242">
    <property type="entry name" value="PTP_cat"/>
</dbReference>
<evidence type="ECO:0000256" key="4">
    <source>
        <dbReference type="ARBA" id="ARBA00022729"/>
    </source>
</evidence>
<proteinExistence type="predicted"/>
<dbReference type="SUPFAM" id="SSF48726">
    <property type="entry name" value="Immunoglobulin"/>
    <property type="match status" value="1"/>
</dbReference>
<evidence type="ECO:0000256" key="1">
    <source>
        <dbReference type="ARBA" id="ARBA00004479"/>
    </source>
</evidence>
<dbReference type="PANTHER" id="PTHR46957:SF6">
    <property type="entry name" value="PROTEIN-TYROSINE-PHOSPHATASE"/>
    <property type="match status" value="1"/>
</dbReference>
<dbReference type="Gene3D" id="3.90.190.10">
    <property type="entry name" value="Protein tyrosine phosphatase superfamily"/>
    <property type="match status" value="2"/>
</dbReference>
<dbReference type="InterPro" id="IPR000387">
    <property type="entry name" value="Tyr_Pase_dom"/>
</dbReference>
<evidence type="ECO:0000256" key="3">
    <source>
        <dbReference type="ARBA" id="ARBA00022692"/>
    </source>
</evidence>
<dbReference type="InterPro" id="IPR003961">
    <property type="entry name" value="FN3_dom"/>
</dbReference>
<feature type="compositionally biased region" description="Polar residues" evidence="12">
    <location>
        <begin position="1286"/>
        <end position="1301"/>
    </location>
</feature>
<dbReference type="FunFam" id="3.90.190.10:FF:000013">
    <property type="entry name" value="receptor-type tyrosine-protein phosphatase zeta isoform X1"/>
    <property type="match status" value="1"/>
</dbReference>
<dbReference type="RefSeq" id="XP_022081133.1">
    <property type="nucleotide sequence ID" value="XM_022225441.1"/>
</dbReference>
<keyword evidence="17" id="KW-1185">Reference proteome</keyword>
<dbReference type="PROSITE" id="PS00383">
    <property type="entry name" value="TYR_PHOSPHATASE_1"/>
    <property type="match status" value="1"/>
</dbReference>
<feature type="domain" description="Fibronectin type-III" evidence="16">
    <location>
        <begin position="155"/>
        <end position="250"/>
    </location>
</feature>
<evidence type="ECO:0000313" key="20">
    <source>
        <dbReference type="RefSeq" id="XP_022081135.1"/>
    </source>
</evidence>
<dbReference type="InterPro" id="IPR036116">
    <property type="entry name" value="FN3_sf"/>
</dbReference>
<keyword evidence="6" id="KW-0378">Hydrolase</keyword>
<evidence type="ECO:0000313" key="18">
    <source>
        <dbReference type="RefSeq" id="XP_022081133.1"/>
    </source>
</evidence>
<dbReference type="Gene3D" id="2.60.40.10">
    <property type="entry name" value="Immunoglobulins"/>
    <property type="match status" value="5"/>
</dbReference>
<organism evidence="17 18">
    <name type="scientific">Acanthaster planci</name>
    <name type="common">Crown-of-thorns starfish</name>
    <dbReference type="NCBI Taxonomy" id="133434"/>
    <lineage>
        <taxon>Eukaryota</taxon>
        <taxon>Metazoa</taxon>
        <taxon>Echinodermata</taxon>
        <taxon>Eleutherozoa</taxon>
        <taxon>Asterozoa</taxon>
        <taxon>Asteroidea</taxon>
        <taxon>Valvatacea</taxon>
        <taxon>Valvatida</taxon>
        <taxon>Acanthasteridae</taxon>
        <taxon>Acanthaster</taxon>
    </lineage>
</organism>
<dbReference type="RefSeq" id="XP_022081134.1">
    <property type="nucleotide sequence ID" value="XM_022225442.1"/>
</dbReference>
<dbReference type="SMART" id="SM00194">
    <property type="entry name" value="PTPc"/>
    <property type="match status" value="2"/>
</dbReference>
<evidence type="ECO:0000313" key="19">
    <source>
        <dbReference type="RefSeq" id="XP_022081134.1"/>
    </source>
</evidence>
<evidence type="ECO:0000256" key="10">
    <source>
        <dbReference type="ARBA" id="ARBA00023180"/>
    </source>
</evidence>
<dbReference type="CDD" id="cd00096">
    <property type="entry name" value="Ig"/>
    <property type="match status" value="1"/>
</dbReference>
<evidence type="ECO:0000256" key="8">
    <source>
        <dbReference type="ARBA" id="ARBA00022989"/>
    </source>
</evidence>
<dbReference type="SMART" id="SM00409">
    <property type="entry name" value="IG"/>
    <property type="match status" value="1"/>
</dbReference>
<dbReference type="InterPro" id="IPR003599">
    <property type="entry name" value="Ig_sub"/>
</dbReference>